<comment type="caution">
    <text evidence="1">The sequence shown here is derived from an EMBL/GenBank/DDBJ whole genome shotgun (WGS) entry which is preliminary data.</text>
</comment>
<protein>
    <submittedName>
        <fullName evidence="1">Uncharacterized protein</fullName>
    </submittedName>
</protein>
<accession>A0ACC2P2J8</accession>
<proteinExistence type="predicted"/>
<evidence type="ECO:0000313" key="1">
    <source>
        <dbReference type="EMBL" id="KAJ8677800.1"/>
    </source>
</evidence>
<organism evidence="1 2">
    <name type="scientific">Eretmocerus hayati</name>
    <dbReference type="NCBI Taxonomy" id="131215"/>
    <lineage>
        <taxon>Eukaryota</taxon>
        <taxon>Metazoa</taxon>
        <taxon>Ecdysozoa</taxon>
        <taxon>Arthropoda</taxon>
        <taxon>Hexapoda</taxon>
        <taxon>Insecta</taxon>
        <taxon>Pterygota</taxon>
        <taxon>Neoptera</taxon>
        <taxon>Endopterygota</taxon>
        <taxon>Hymenoptera</taxon>
        <taxon>Apocrita</taxon>
        <taxon>Proctotrupomorpha</taxon>
        <taxon>Chalcidoidea</taxon>
        <taxon>Aphelinidae</taxon>
        <taxon>Aphelininae</taxon>
        <taxon>Eretmocerus</taxon>
    </lineage>
</organism>
<keyword evidence="2" id="KW-1185">Reference proteome</keyword>
<sequence length="125" mass="14461">MFRQLNEIAAQPPVRKYLEERGGAKFQVIGGKIVQTRYGPSVLLDLKDRKNHVFSSFLSKPLTEVIRSNQQRYERLFREVRGVTLINQGSGKVKFEAPEDGPEGPAREDSSSSEEWYRYPHRYNC</sequence>
<evidence type="ECO:0000313" key="2">
    <source>
        <dbReference type="Proteomes" id="UP001239111"/>
    </source>
</evidence>
<gene>
    <name evidence="1" type="ORF">QAD02_013587</name>
</gene>
<dbReference type="EMBL" id="CM056742">
    <property type="protein sequence ID" value="KAJ8677800.1"/>
    <property type="molecule type" value="Genomic_DNA"/>
</dbReference>
<reference evidence="1" key="1">
    <citation type="submission" date="2023-04" db="EMBL/GenBank/DDBJ databases">
        <title>A chromosome-level genome assembly of the parasitoid wasp Eretmocerus hayati.</title>
        <authorList>
            <person name="Zhong Y."/>
            <person name="Liu S."/>
            <person name="Liu Y."/>
        </authorList>
    </citation>
    <scope>NUCLEOTIDE SEQUENCE</scope>
    <source>
        <strain evidence="1">ZJU_SS_LIU_2023</strain>
    </source>
</reference>
<name>A0ACC2P2J8_9HYME</name>
<dbReference type="Proteomes" id="UP001239111">
    <property type="component" value="Chromosome 2"/>
</dbReference>